<reference evidence="3 5" key="1">
    <citation type="submission" date="2019-07" db="EMBL/GenBank/DDBJ databases">
        <title>Venturia inaequalis Genome Resource.</title>
        <authorList>
            <person name="Lichtner F.J."/>
        </authorList>
    </citation>
    <scope>NUCLEOTIDE SEQUENCE [LARGE SCALE GENOMIC DNA]</scope>
    <source>
        <strain evidence="2 4">120213</strain>
        <strain evidence="3 5">DMI_063113</strain>
    </source>
</reference>
<sequence>MKLSCYLLSLCAVAIAIPLEPSSVFNEVGHEIVARGQQSSNIIAGDSVNSRTKRDDGDDLSTWYLLSDDGFYHKVDEKKKRDIIENKKRDDGDDLSTWYLLSDDGFYHKVDEKRKRDVVEKVKRDDGDDLSTWYLLSDDGFYHKVDERK</sequence>
<evidence type="ECO:0000313" key="5">
    <source>
        <dbReference type="Proteomes" id="UP000490939"/>
    </source>
</evidence>
<keyword evidence="1" id="KW-0732">Signal</keyword>
<evidence type="ECO:0000313" key="3">
    <source>
        <dbReference type="EMBL" id="KAE9967261.1"/>
    </source>
</evidence>
<dbReference type="Proteomes" id="UP000490939">
    <property type="component" value="Unassembled WGS sequence"/>
</dbReference>
<evidence type="ECO:0000256" key="1">
    <source>
        <dbReference type="SAM" id="SignalP"/>
    </source>
</evidence>
<evidence type="ECO:0000313" key="4">
    <source>
        <dbReference type="Proteomes" id="UP000447873"/>
    </source>
</evidence>
<dbReference type="EMBL" id="WNWR01000922">
    <property type="protein sequence ID" value="KAE9967261.1"/>
    <property type="molecule type" value="Genomic_DNA"/>
</dbReference>
<protein>
    <submittedName>
        <fullName evidence="3">Uncharacterized protein</fullName>
    </submittedName>
</protein>
<organism evidence="3 5">
    <name type="scientific">Venturia inaequalis</name>
    <name type="common">Apple scab fungus</name>
    <dbReference type="NCBI Taxonomy" id="5025"/>
    <lineage>
        <taxon>Eukaryota</taxon>
        <taxon>Fungi</taxon>
        <taxon>Dikarya</taxon>
        <taxon>Ascomycota</taxon>
        <taxon>Pezizomycotina</taxon>
        <taxon>Dothideomycetes</taxon>
        <taxon>Pleosporomycetidae</taxon>
        <taxon>Venturiales</taxon>
        <taxon>Venturiaceae</taxon>
        <taxon>Venturia</taxon>
    </lineage>
</organism>
<proteinExistence type="predicted"/>
<accession>A0A8H3UB65</accession>
<keyword evidence="5" id="KW-1185">Reference proteome</keyword>
<feature type="chain" id="PRO_5044690534" evidence="1">
    <location>
        <begin position="17"/>
        <end position="149"/>
    </location>
</feature>
<gene>
    <name evidence="3" type="ORF">EG327_011558</name>
    <name evidence="2" type="ORF">EG328_011963</name>
</gene>
<comment type="caution">
    <text evidence="3">The sequence shown here is derived from an EMBL/GenBank/DDBJ whole genome shotgun (WGS) entry which is preliminary data.</text>
</comment>
<dbReference type="AlphaFoldDB" id="A0A8H3UB65"/>
<evidence type="ECO:0000313" key="2">
    <source>
        <dbReference type="EMBL" id="KAE9962881.1"/>
    </source>
</evidence>
<name>A0A8H3UB65_VENIN</name>
<feature type="signal peptide" evidence="1">
    <location>
        <begin position="1"/>
        <end position="16"/>
    </location>
</feature>
<dbReference type="Proteomes" id="UP000447873">
    <property type="component" value="Unassembled WGS sequence"/>
</dbReference>
<dbReference type="EMBL" id="WNWS01000961">
    <property type="protein sequence ID" value="KAE9962881.1"/>
    <property type="molecule type" value="Genomic_DNA"/>
</dbReference>